<protein>
    <submittedName>
        <fullName evidence="1">Uncharacterized protein</fullName>
    </submittedName>
</protein>
<evidence type="ECO:0000313" key="2">
    <source>
        <dbReference type="Proteomes" id="UP000430345"/>
    </source>
</evidence>
<proteinExistence type="predicted"/>
<reference evidence="1 2" key="1">
    <citation type="submission" date="2019-10" db="EMBL/GenBank/DDBJ databases">
        <title>The Genome Sequence of Clostridium tarantellae Isolated from Fish Brain.</title>
        <authorList>
            <person name="Bano L."/>
            <person name="Kiel M."/>
            <person name="Sales G."/>
            <person name="Doxey A.C."/>
            <person name="Mansfield M.J."/>
            <person name="Schiavone M."/>
            <person name="Rossetto O."/>
            <person name="Pirazzini M."/>
            <person name="Dobrindt U."/>
            <person name="Montecucco C."/>
        </authorList>
    </citation>
    <scope>NUCLEOTIDE SEQUENCE [LARGE SCALE GENOMIC DNA]</scope>
    <source>
        <strain evidence="1 2">DSM 3997</strain>
    </source>
</reference>
<organism evidence="1 2">
    <name type="scientific">Clostridium tarantellae</name>
    <dbReference type="NCBI Taxonomy" id="39493"/>
    <lineage>
        <taxon>Bacteria</taxon>
        <taxon>Bacillati</taxon>
        <taxon>Bacillota</taxon>
        <taxon>Clostridia</taxon>
        <taxon>Eubacteriales</taxon>
        <taxon>Clostridiaceae</taxon>
        <taxon>Clostridium</taxon>
    </lineage>
</organism>
<sequence>MIRINKRTLALIIATTVVTGVCDQLIFSAKNIVNAMPNTFEEWNNNPEIFEENREKAHATFVSYENSNK</sequence>
<gene>
    <name evidence="1" type="ORF">GBZ86_05620</name>
</gene>
<dbReference type="RefSeq" id="WP_152888587.1">
    <property type="nucleotide sequence ID" value="NZ_WHJC01000050.1"/>
</dbReference>
<keyword evidence="2" id="KW-1185">Reference proteome</keyword>
<dbReference type="EMBL" id="WHJC01000050">
    <property type="protein sequence ID" value="MPQ43241.1"/>
    <property type="molecule type" value="Genomic_DNA"/>
</dbReference>
<evidence type="ECO:0000313" key="1">
    <source>
        <dbReference type="EMBL" id="MPQ43241.1"/>
    </source>
</evidence>
<comment type="caution">
    <text evidence="1">The sequence shown here is derived from an EMBL/GenBank/DDBJ whole genome shotgun (WGS) entry which is preliminary data.</text>
</comment>
<dbReference type="AlphaFoldDB" id="A0A6I1MQT5"/>
<dbReference type="Proteomes" id="UP000430345">
    <property type="component" value="Unassembled WGS sequence"/>
</dbReference>
<accession>A0A6I1MQT5</accession>
<name>A0A6I1MQT5_9CLOT</name>